<reference evidence="1" key="1">
    <citation type="submission" date="2021-06" db="EMBL/GenBank/DDBJ databases">
        <authorList>
            <person name="Kallberg Y."/>
            <person name="Tangrot J."/>
            <person name="Rosling A."/>
        </authorList>
    </citation>
    <scope>NUCLEOTIDE SEQUENCE</scope>
    <source>
        <strain evidence="1">MA461A</strain>
    </source>
</reference>
<evidence type="ECO:0000313" key="2">
    <source>
        <dbReference type="Proteomes" id="UP000789920"/>
    </source>
</evidence>
<gene>
    <name evidence="1" type="ORF">RPERSI_LOCUS35102</name>
</gene>
<sequence length="110" mass="12801">MCKKFLKEEQKTCEISSNTGENVVYDTTNYRLIMVINYSDWMYQGRFRIDMPINKKIKLGTLHSQYDSGYPVFISGGNIEIAYYPDLTQISSIQTFSRLVVDQIIDKIPK</sequence>
<comment type="caution">
    <text evidence="1">The sequence shown here is derived from an EMBL/GenBank/DDBJ whole genome shotgun (WGS) entry which is preliminary data.</text>
</comment>
<keyword evidence="2" id="KW-1185">Reference proteome</keyword>
<protein>
    <submittedName>
        <fullName evidence="1">30899_t:CDS:1</fullName>
    </submittedName>
</protein>
<proteinExistence type="predicted"/>
<evidence type="ECO:0000313" key="1">
    <source>
        <dbReference type="EMBL" id="CAG8848388.1"/>
    </source>
</evidence>
<organism evidence="1 2">
    <name type="scientific">Racocetra persica</name>
    <dbReference type="NCBI Taxonomy" id="160502"/>
    <lineage>
        <taxon>Eukaryota</taxon>
        <taxon>Fungi</taxon>
        <taxon>Fungi incertae sedis</taxon>
        <taxon>Mucoromycota</taxon>
        <taxon>Glomeromycotina</taxon>
        <taxon>Glomeromycetes</taxon>
        <taxon>Diversisporales</taxon>
        <taxon>Gigasporaceae</taxon>
        <taxon>Racocetra</taxon>
    </lineage>
</organism>
<name>A0ACA9SVC0_9GLOM</name>
<feature type="non-terminal residue" evidence="1">
    <location>
        <position position="110"/>
    </location>
</feature>
<feature type="non-terminal residue" evidence="1">
    <location>
        <position position="1"/>
    </location>
</feature>
<dbReference type="Proteomes" id="UP000789920">
    <property type="component" value="Unassembled WGS sequence"/>
</dbReference>
<dbReference type="EMBL" id="CAJVQC010160459">
    <property type="protein sequence ID" value="CAG8848388.1"/>
    <property type="molecule type" value="Genomic_DNA"/>
</dbReference>
<accession>A0ACA9SVC0</accession>